<feature type="compositionally biased region" description="Basic and acidic residues" evidence="2">
    <location>
        <begin position="635"/>
        <end position="647"/>
    </location>
</feature>
<feature type="compositionally biased region" description="Low complexity" evidence="2">
    <location>
        <begin position="648"/>
        <end position="761"/>
    </location>
</feature>
<evidence type="ECO:0000313" key="3">
    <source>
        <dbReference type="EMBL" id="OQQ92762.1"/>
    </source>
</evidence>
<accession>A0A1V9RHS1</accession>
<feature type="region of interest" description="Disordered" evidence="2">
    <location>
        <begin position="621"/>
        <end position="761"/>
    </location>
</feature>
<dbReference type="NCBIfam" id="TIGR04224">
    <property type="entry name" value="ser_adhes_Nterm"/>
    <property type="match status" value="1"/>
</dbReference>
<dbReference type="AlphaFoldDB" id="A0A1V9RHS1"/>
<feature type="compositionally biased region" description="Basic and acidic residues" evidence="2">
    <location>
        <begin position="455"/>
        <end position="467"/>
    </location>
</feature>
<evidence type="ECO:0000256" key="1">
    <source>
        <dbReference type="ARBA" id="ARBA00022729"/>
    </source>
</evidence>
<comment type="caution">
    <text evidence="3">The sequence shown here is derived from an EMBL/GenBank/DDBJ whole genome shotgun (WGS) entry which is preliminary data.</text>
</comment>
<proteinExistence type="predicted"/>
<dbReference type="RefSeq" id="WP_081533395.1">
    <property type="nucleotide sequence ID" value="NZ_NBEF01000003.1"/>
</dbReference>
<feature type="region of interest" description="Disordered" evidence="2">
    <location>
        <begin position="112"/>
        <end position="212"/>
    </location>
</feature>
<feature type="compositionally biased region" description="Low complexity" evidence="2">
    <location>
        <begin position="181"/>
        <end position="197"/>
    </location>
</feature>
<gene>
    <name evidence="3" type="ORF">B6U56_00330</name>
</gene>
<feature type="region of interest" description="Disordered" evidence="2">
    <location>
        <begin position="448"/>
        <end position="472"/>
    </location>
</feature>
<organism evidence="3 4">
    <name type="scientific">Ligilactobacillus salivarius</name>
    <dbReference type="NCBI Taxonomy" id="1624"/>
    <lineage>
        <taxon>Bacteria</taxon>
        <taxon>Bacillati</taxon>
        <taxon>Bacillota</taxon>
        <taxon>Bacilli</taxon>
        <taxon>Lactobacillales</taxon>
        <taxon>Lactobacillaceae</taxon>
        <taxon>Ligilactobacillus</taxon>
    </lineage>
</organism>
<dbReference type="NCBIfam" id="TIGR03715">
    <property type="entry name" value="KxYKxGKxW"/>
    <property type="match status" value="1"/>
</dbReference>
<protein>
    <submittedName>
        <fullName evidence="3">Cell wall anchor protein</fullName>
    </submittedName>
</protein>
<feature type="compositionally biased region" description="Polar residues" evidence="2">
    <location>
        <begin position="198"/>
        <end position="212"/>
    </location>
</feature>
<evidence type="ECO:0000313" key="4">
    <source>
        <dbReference type="Proteomes" id="UP000192575"/>
    </source>
</evidence>
<dbReference type="Proteomes" id="UP000192575">
    <property type="component" value="Unassembled WGS sequence"/>
</dbReference>
<reference evidence="3 4" key="1">
    <citation type="submission" date="2017-03" db="EMBL/GenBank/DDBJ databases">
        <title>Phylogenomics and comparative genomics of Lactobacillus salivarius, a mammalian gut commensal.</title>
        <authorList>
            <person name="Harris H.M."/>
        </authorList>
    </citation>
    <scope>NUCLEOTIDE SEQUENCE [LARGE SCALE GENOMIC DNA]</scope>
    <source>
        <strain evidence="3 4">JCM 1047</strain>
    </source>
</reference>
<dbReference type="InterPro" id="IPR022263">
    <property type="entry name" value="KxYKxGKxW"/>
</dbReference>
<name>A0A1V9RHS1_9LACO</name>
<evidence type="ECO:0000256" key="2">
    <source>
        <dbReference type="SAM" id="MobiDB-lite"/>
    </source>
</evidence>
<dbReference type="EMBL" id="NBEF01000003">
    <property type="protein sequence ID" value="OQQ92762.1"/>
    <property type="molecule type" value="Genomic_DNA"/>
</dbReference>
<feature type="non-terminal residue" evidence="3">
    <location>
        <position position="761"/>
    </location>
</feature>
<dbReference type="InterPro" id="IPR026465">
    <property type="entry name" value="Ser_adhes_glycop_N"/>
</dbReference>
<dbReference type="Pfam" id="PF19258">
    <property type="entry name" value="KxYKxGKxW_sig"/>
    <property type="match status" value="1"/>
</dbReference>
<sequence length="761" mass="81890">MKFRRNKKDFFEFENDRKTHVKLYKAGKQWVSSLISSIGLIRVFKGKLDKSTINTQLVSKEKDKKSEDKLSSDGITAALKGAAALGAVAGGTVLTANTALADTKQLDSNQNLVNKDTVNLSSGSGSSSTSDSLSTSESNTQSTASVSKSESVSLDTNSSSTSETHSDSNSKSESISESKSDSNSQSVSSQTTSKSESLASTSLENSQTTTGTTAKDKLQGLINQATDFVNSDAFKSSSSDLKTALAATVKQYANVMQSSTSLTEQDYQYGIDGLTLLMNEIKSPSSSIKPNVFMTSASTSSNSTYNPVSAASDDIGSVYNTTNGLRWIYGDNKVWGRMQDVFTSRDTGQSLWMAKANFKITKTPSVDVKGKDHWTITFFPNKGLMYDPSSNPDPYGLYNARFGFLLTKDYTITSNVNIQVNVDLNHPFFGNGLTGNKTQVDSTNNQASFDFDPSPNKDDVNKTDGHVNNRNFIGDKGSNGYIQETYYISNNVNGSQTSNLLQNRIYQGNSYDTLETEDQTARQKSRILTKDGNVVGKNGVISKDAFGTAMYMKSYGTSDESMHASYTISFDTMHSNKVQKDLPLGTNGGAFSGVYASVDTYQRKGIFNWRNLLGDFYGEESMKNDSTTNNNLPRFESDSKARSESDSQSKLQSQLQSQNESKSVSTAQSESTSTSSSLSESLSKSSSLSESTSTSSSLSESLSTSSSFSESLSTSSSLSESLSTSSSLSESLSTSSSLSERLSTSSSLSESLSTSSSLSES</sequence>
<feature type="compositionally biased region" description="Basic and acidic residues" evidence="2">
    <location>
        <begin position="164"/>
        <end position="180"/>
    </location>
</feature>
<keyword evidence="1" id="KW-0732">Signal</keyword>
<feature type="compositionally biased region" description="Low complexity" evidence="2">
    <location>
        <begin position="116"/>
        <end position="163"/>
    </location>
</feature>